<feature type="transmembrane region" description="Helical" evidence="6">
    <location>
        <begin position="405"/>
        <end position="427"/>
    </location>
</feature>
<dbReference type="GO" id="GO:0005886">
    <property type="term" value="C:plasma membrane"/>
    <property type="evidence" value="ECO:0007669"/>
    <property type="project" value="UniProtKB-SubCell"/>
</dbReference>
<dbReference type="PANTHER" id="PTHR30250:SF11">
    <property type="entry name" value="O-ANTIGEN TRANSPORTER-RELATED"/>
    <property type="match status" value="1"/>
</dbReference>
<dbReference type="RefSeq" id="WP_155468458.1">
    <property type="nucleotide sequence ID" value="NZ_WNKY01000109.1"/>
</dbReference>
<comment type="subcellular location">
    <subcellularLocation>
        <location evidence="1">Cell membrane</location>
        <topology evidence="1">Multi-pass membrane protein</topology>
    </subcellularLocation>
</comment>
<feature type="transmembrane region" description="Helical" evidence="6">
    <location>
        <begin position="197"/>
        <end position="217"/>
    </location>
</feature>
<name>A0A6L6PSI9_9BURK</name>
<feature type="transmembrane region" description="Helical" evidence="6">
    <location>
        <begin position="380"/>
        <end position="399"/>
    </location>
</feature>
<evidence type="ECO:0000256" key="1">
    <source>
        <dbReference type="ARBA" id="ARBA00004651"/>
    </source>
</evidence>
<evidence type="ECO:0000313" key="7">
    <source>
        <dbReference type="EMBL" id="MTV42028.1"/>
    </source>
</evidence>
<evidence type="ECO:0000256" key="4">
    <source>
        <dbReference type="ARBA" id="ARBA00022989"/>
    </source>
</evidence>
<keyword evidence="4 6" id="KW-1133">Transmembrane helix</keyword>
<protein>
    <recommendedName>
        <fullName evidence="9">Oligosaccharide flippase family protein</fullName>
    </recommendedName>
</protein>
<accession>A0A6L6PSI9</accession>
<gene>
    <name evidence="7" type="ORF">GM676_31250</name>
</gene>
<keyword evidence="5 6" id="KW-0472">Membrane</keyword>
<dbReference type="OrthoDB" id="8573819at2"/>
<comment type="caution">
    <text evidence="7">The sequence shown here is derived from an EMBL/GenBank/DDBJ whole genome shotgun (WGS) entry which is preliminary data.</text>
</comment>
<feature type="transmembrane region" description="Helical" evidence="6">
    <location>
        <begin position="229"/>
        <end position="246"/>
    </location>
</feature>
<feature type="transmembrane region" description="Helical" evidence="6">
    <location>
        <begin position="90"/>
        <end position="111"/>
    </location>
</feature>
<evidence type="ECO:0000256" key="3">
    <source>
        <dbReference type="ARBA" id="ARBA00022692"/>
    </source>
</evidence>
<evidence type="ECO:0008006" key="9">
    <source>
        <dbReference type="Google" id="ProtNLM"/>
    </source>
</evidence>
<dbReference type="InterPro" id="IPR050833">
    <property type="entry name" value="Poly_Biosynth_Transport"/>
</dbReference>
<feature type="transmembrane region" description="Helical" evidence="6">
    <location>
        <begin position="313"/>
        <end position="331"/>
    </location>
</feature>
<proteinExistence type="predicted"/>
<evidence type="ECO:0000313" key="8">
    <source>
        <dbReference type="Proteomes" id="UP000475582"/>
    </source>
</evidence>
<evidence type="ECO:0000256" key="2">
    <source>
        <dbReference type="ARBA" id="ARBA00022475"/>
    </source>
</evidence>
<dbReference type="Proteomes" id="UP000475582">
    <property type="component" value="Unassembled WGS sequence"/>
</dbReference>
<evidence type="ECO:0000256" key="6">
    <source>
        <dbReference type="SAM" id="Phobius"/>
    </source>
</evidence>
<sequence>MTDAPYSGANTRRNIVAFLIGKVPTALLTVSFLGLSARTLSAAEFGRYVLVMAMVEIVLGTTTLGLDWVLLRYAPVYRLHGCRGGLMRMIGAVAAARCAILSLVALLIAGAGPALAAAGYALPLPADLAGPFGLLLVIEGGMRILRDNTLEALALQSRLQLVLVARGVTVLATLWYLSRHGGAVAADLVLAEAGASALSLLLSLAAVAGGLAAVRANDAPWTRPDWRQLLRVALLNYASGIVEYLYSPNFLILLLARFESAAAIGGLGFVLRLTDIIRNYLPGMLVFGLVRSRMIGAYVKSGDYAELRMWAQFLYKISLLTLLPVMGIVFIQGEQILALASAGRYASDHLLFAVLCCWLALRLHRLILGVVFNAVELMQAWVRGSLLSLLVLPLIYVAGRDWLGVWFVVVALFGNELIVGALAVLALRRRGLGWTVGLRWIARAAAATAAG</sequence>
<keyword evidence="3 6" id="KW-0812">Transmembrane</keyword>
<reference evidence="7 8" key="1">
    <citation type="submission" date="2019-11" db="EMBL/GenBank/DDBJ databases">
        <title>Type strains purchased from KCTC, JCM and DSMZ.</title>
        <authorList>
            <person name="Lu H."/>
        </authorList>
    </citation>
    <scope>NUCLEOTIDE SEQUENCE [LARGE SCALE GENOMIC DNA]</scope>
    <source>
        <strain evidence="7 8">KCTC 22382</strain>
    </source>
</reference>
<feature type="non-terminal residue" evidence="7">
    <location>
        <position position="451"/>
    </location>
</feature>
<feature type="transmembrane region" description="Helical" evidence="6">
    <location>
        <begin position="48"/>
        <end position="70"/>
    </location>
</feature>
<feature type="transmembrane region" description="Helical" evidence="6">
    <location>
        <begin position="159"/>
        <end position="177"/>
    </location>
</feature>
<feature type="transmembrane region" description="Helical" evidence="6">
    <location>
        <begin position="117"/>
        <end position="138"/>
    </location>
</feature>
<dbReference type="PANTHER" id="PTHR30250">
    <property type="entry name" value="PST FAMILY PREDICTED COLANIC ACID TRANSPORTER"/>
    <property type="match status" value="1"/>
</dbReference>
<dbReference type="AlphaFoldDB" id="A0A6L6PSI9"/>
<organism evidence="7 8">
    <name type="scientific">Duganella radicis</name>
    <dbReference type="NCBI Taxonomy" id="551988"/>
    <lineage>
        <taxon>Bacteria</taxon>
        <taxon>Pseudomonadati</taxon>
        <taxon>Pseudomonadota</taxon>
        <taxon>Betaproteobacteria</taxon>
        <taxon>Burkholderiales</taxon>
        <taxon>Oxalobacteraceae</taxon>
        <taxon>Telluria group</taxon>
        <taxon>Duganella</taxon>
    </lineage>
</organism>
<dbReference type="EMBL" id="WNKY01000109">
    <property type="protein sequence ID" value="MTV42028.1"/>
    <property type="molecule type" value="Genomic_DNA"/>
</dbReference>
<evidence type="ECO:0000256" key="5">
    <source>
        <dbReference type="ARBA" id="ARBA00023136"/>
    </source>
</evidence>
<feature type="transmembrane region" description="Helical" evidence="6">
    <location>
        <begin position="351"/>
        <end position="368"/>
    </location>
</feature>
<feature type="transmembrane region" description="Helical" evidence="6">
    <location>
        <begin position="15"/>
        <end position="36"/>
    </location>
</feature>
<keyword evidence="8" id="KW-1185">Reference proteome</keyword>
<keyword evidence="2" id="KW-1003">Cell membrane</keyword>